<evidence type="ECO:0000259" key="2">
    <source>
        <dbReference type="Pfam" id="PF04183"/>
    </source>
</evidence>
<dbReference type="InterPro" id="IPR037455">
    <property type="entry name" value="LucA/IucC-like"/>
</dbReference>
<dbReference type="PANTHER" id="PTHR34384:SF6">
    <property type="entry name" value="STAPHYLOFERRIN B SYNTHASE"/>
    <property type="match status" value="1"/>
</dbReference>
<dbReference type="Gene3D" id="1.10.510.40">
    <property type="match status" value="1"/>
</dbReference>
<dbReference type="Gene3D" id="3.30.310.280">
    <property type="match status" value="1"/>
</dbReference>
<dbReference type="Pfam" id="PF06276">
    <property type="entry name" value="FhuF"/>
    <property type="match status" value="1"/>
</dbReference>
<feature type="domain" description="Aerobactin siderophore biosynthesis IucA/IucC N-terminal" evidence="2">
    <location>
        <begin position="151"/>
        <end position="400"/>
    </location>
</feature>
<dbReference type="PANTHER" id="PTHR34384">
    <property type="entry name" value="L-2,3-DIAMINOPROPANOATE--CITRATE LIGASE"/>
    <property type="match status" value="1"/>
</dbReference>
<reference evidence="4 5" key="1">
    <citation type="journal article" date="2013" name="Stand. Genomic Sci.">
        <title>Genomic Encyclopedia of Type Strains, Phase I: The one thousand microbial genomes (KMG-I) project.</title>
        <authorList>
            <person name="Kyrpides N.C."/>
            <person name="Woyke T."/>
            <person name="Eisen J.A."/>
            <person name="Garrity G."/>
            <person name="Lilburn T.G."/>
            <person name="Beck B.J."/>
            <person name="Whitman W.B."/>
            <person name="Hugenholtz P."/>
            <person name="Klenk H.P."/>
        </authorList>
    </citation>
    <scope>NUCLEOTIDE SEQUENCE [LARGE SCALE GENOMIC DNA]</scope>
    <source>
        <strain evidence="4 5">DSM 13484</strain>
    </source>
</reference>
<evidence type="ECO:0000259" key="3">
    <source>
        <dbReference type="Pfam" id="PF06276"/>
    </source>
</evidence>
<evidence type="ECO:0000313" key="5">
    <source>
        <dbReference type="Proteomes" id="UP000316778"/>
    </source>
</evidence>
<dbReference type="RefSeq" id="WP_145716769.1">
    <property type="nucleotide sequence ID" value="NZ_BAAAFY010000004.1"/>
</dbReference>
<accession>A0A562SZL2</accession>
<dbReference type="Proteomes" id="UP000316778">
    <property type="component" value="Unassembled WGS sequence"/>
</dbReference>
<comment type="pathway">
    <text evidence="1">Siderophore biosynthesis.</text>
</comment>
<gene>
    <name evidence="4" type="ORF">LX66_3998</name>
</gene>
<dbReference type="AlphaFoldDB" id="A0A562SZL2"/>
<protein>
    <submittedName>
        <fullName evidence="4">Siderophore synthetase component</fullName>
    </submittedName>
</protein>
<organism evidence="4 5">
    <name type="scientific">Chitinophaga japonensis</name>
    <name type="common">Flexibacter japonensis</name>
    <dbReference type="NCBI Taxonomy" id="104662"/>
    <lineage>
        <taxon>Bacteria</taxon>
        <taxon>Pseudomonadati</taxon>
        <taxon>Bacteroidota</taxon>
        <taxon>Chitinophagia</taxon>
        <taxon>Chitinophagales</taxon>
        <taxon>Chitinophagaceae</taxon>
        <taxon>Chitinophaga</taxon>
    </lineage>
</organism>
<dbReference type="GO" id="GO:0019290">
    <property type="term" value="P:siderophore biosynthetic process"/>
    <property type="evidence" value="ECO:0007669"/>
    <property type="project" value="InterPro"/>
</dbReference>
<name>A0A562SZL2_CHIJA</name>
<dbReference type="InterPro" id="IPR007310">
    <property type="entry name" value="Aerobactin_biosyn_IucA/IucC_N"/>
</dbReference>
<dbReference type="Gene3D" id="6.10.250.3370">
    <property type="match status" value="1"/>
</dbReference>
<evidence type="ECO:0000256" key="1">
    <source>
        <dbReference type="ARBA" id="ARBA00004924"/>
    </source>
</evidence>
<sequence>MPSTPVKISPEAAVAHLQPQTWARVNRLHIRKIIAEFAHELLITPRLEYSRGDWGHYLLEPEGGRVQYRFKARLLALDHWYIDTASIEKTADGQAEELDSVRFIMEFSGQLEFDPLLLPTYLEEVISTLYGSAYMHTYNTASAEALTQAGYQEVEQAMMAGHPCFVANNGRIGYDADDYRRYAPEAAQPFAVVWLAGRKDRTVFTGIAPLDYEQVMAQELDPDTLDAFHATLREQGLAPEDYLYMPVHPWQWYNKLASAFAPDIAARHLVCLGYGKDAYLPQQSVRTLFNVSRPERCYVKSALSILNMGFMRGLSPQYMRSTPPINEWLSQLLEGDAWLQERGFTMLREIATIGYTNHYFEQAVKTESAYKKMLSMLWRESPVAKLQPGQRLMTMAALLHIDAEGNALLPALIRSSGLDTTAWLQQYLRCYLSPLLHCFYQYDLRFMPHGENVILVLENNVPVKAIMKDIAEEIAIVNGEADLPEAVKRIIIPVPEERKILSIFTQIFDCFFRFLSHILVEHDQYPEARFWELAAACIQEYQEAHPELEDKFRRCDLFAEEIVKTCLNRLQIRNNQRMIEPNNPFKSQQYAGTFRNPLAAFKPKRKAITKSFTDANI</sequence>
<dbReference type="GO" id="GO:0016881">
    <property type="term" value="F:acid-amino acid ligase activity"/>
    <property type="evidence" value="ECO:0007669"/>
    <property type="project" value="UniProtKB-ARBA"/>
</dbReference>
<proteinExistence type="predicted"/>
<dbReference type="Pfam" id="PF04183">
    <property type="entry name" value="IucA_IucC"/>
    <property type="match status" value="1"/>
</dbReference>
<feature type="domain" description="Aerobactin siderophore biosynthesis IucA/IucC-like C-terminal" evidence="3">
    <location>
        <begin position="422"/>
        <end position="578"/>
    </location>
</feature>
<dbReference type="EMBL" id="VLLG01000004">
    <property type="protein sequence ID" value="TWI86735.1"/>
    <property type="molecule type" value="Genomic_DNA"/>
</dbReference>
<evidence type="ECO:0000313" key="4">
    <source>
        <dbReference type="EMBL" id="TWI86735.1"/>
    </source>
</evidence>
<dbReference type="OrthoDB" id="495728at2"/>
<keyword evidence="5" id="KW-1185">Reference proteome</keyword>
<comment type="caution">
    <text evidence="4">The sequence shown here is derived from an EMBL/GenBank/DDBJ whole genome shotgun (WGS) entry which is preliminary data.</text>
</comment>
<dbReference type="InterPro" id="IPR022770">
    <property type="entry name" value="IucA/IucC-like_C"/>
</dbReference>